<protein>
    <submittedName>
        <fullName evidence="3">Methyltransferase-like 26</fullName>
    </submittedName>
</protein>
<dbReference type="Gene3D" id="3.40.50.150">
    <property type="entry name" value="Vaccinia Virus protein VP39"/>
    <property type="match status" value="1"/>
</dbReference>
<proteinExistence type="inferred from homology"/>
<reference evidence="3" key="1">
    <citation type="submission" date="2016-11" db="UniProtKB">
        <authorList>
            <consortium name="WormBaseParasite"/>
        </authorList>
    </citation>
    <scope>IDENTIFICATION</scope>
</reference>
<accession>A0A1I8AJF2</accession>
<dbReference type="PANTHER" id="PTHR20974:SF0">
    <property type="entry name" value="UPF0585 PROTEIN CG18661"/>
    <property type="match status" value="1"/>
</dbReference>
<evidence type="ECO:0000313" key="3">
    <source>
        <dbReference type="WBParaSite" id="L893_g6221.t1"/>
    </source>
</evidence>
<dbReference type="PANTHER" id="PTHR20974">
    <property type="entry name" value="UPF0585 PROTEIN CG18661"/>
    <property type="match status" value="1"/>
</dbReference>
<organism evidence="2 3">
    <name type="scientific">Steinernema glaseri</name>
    <dbReference type="NCBI Taxonomy" id="37863"/>
    <lineage>
        <taxon>Eukaryota</taxon>
        <taxon>Metazoa</taxon>
        <taxon>Ecdysozoa</taxon>
        <taxon>Nematoda</taxon>
        <taxon>Chromadorea</taxon>
        <taxon>Rhabditida</taxon>
        <taxon>Tylenchina</taxon>
        <taxon>Panagrolaimomorpha</taxon>
        <taxon>Strongyloidoidea</taxon>
        <taxon>Steinernematidae</taxon>
        <taxon>Steinernema</taxon>
    </lineage>
</organism>
<dbReference type="Proteomes" id="UP000095287">
    <property type="component" value="Unplaced"/>
</dbReference>
<comment type="similarity">
    <text evidence="1">Belongs to the UPF0585 family.</text>
</comment>
<dbReference type="InterPro" id="IPR010342">
    <property type="entry name" value="DUF938"/>
</dbReference>
<dbReference type="Pfam" id="PF06080">
    <property type="entry name" value="DUF938"/>
    <property type="match status" value="1"/>
</dbReference>
<dbReference type="InterPro" id="IPR029063">
    <property type="entry name" value="SAM-dependent_MTases_sf"/>
</dbReference>
<dbReference type="AlphaFoldDB" id="A0A1I8AJF2"/>
<evidence type="ECO:0000313" key="2">
    <source>
        <dbReference type="Proteomes" id="UP000095287"/>
    </source>
</evidence>
<dbReference type="WBParaSite" id="L893_g6221.t1">
    <property type="protein sequence ID" value="L893_g6221.t1"/>
    <property type="gene ID" value="L893_g6221"/>
</dbReference>
<dbReference type="CDD" id="cd02440">
    <property type="entry name" value="AdoMet_MTases"/>
    <property type="match status" value="1"/>
</dbReference>
<keyword evidence="2" id="KW-1185">Reference proteome</keyword>
<name>A0A1I8AJF2_9BILA</name>
<evidence type="ECO:0000256" key="1">
    <source>
        <dbReference type="ARBA" id="ARBA00008308"/>
    </source>
</evidence>
<sequence>MLVASAAERNKDPILDVLKQHVDQSPGKKILEIASGTGQHALHIAQHYPNAIIQPSERNPRSLHSIVAYVDKYRLPNIRVPLFIDITKPPDFWNLTSDFAPSDVDVVLNINMIHISSNDAVDGLFSAAGLILKRGTGLLITYGPYKVDGVCRPQSNVDFDASLREQNPEWGLRDIAELKEKALYHRMELIKIHEMPANNHMLIFRRM</sequence>
<dbReference type="SUPFAM" id="SSF53335">
    <property type="entry name" value="S-adenosyl-L-methionine-dependent methyltransferases"/>
    <property type="match status" value="1"/>
</dbReference>